<evidence type="ECO:0000313" key="4">
    <source>
        <dbReference type="Proteomes" id="UP000678393"/>
    </source>
</evidence>
<feature type="coiled-coil region" evidence="1">
    <location>
        <begin position="611"/>
        <end position="680"/>
    </location>
</feature>
<dbReference type="Proteomes" id="UP000678393">
    <property type="component" value="Unassembled WGS sequence"/>
</dbReference>
<organism evidence="3 4">
    <name type="scientific">Candidula unifasciata</name>
    <dbReference type="NCBI Taxonomy" id="100452"/>
    <lineage>
        <taxon>Eukaryota</taxon>
        <taxon>Metazoa</taxon>
        <taxon>Spiralia</taxon>
        <taxon>Lophotrochozoa</taxon>
        <taxon>Mollusca</taxon>
        <taxon>Gastropoda</taxon>
        <taxon>Heterobranchia</taxon>
        <taxon>Euthyneura</taxon>
        <taxon>Panpulmonata</taxon>
        <taxon>Eupulmonata</taxon>
        <taxon>Stylommatophora</taxon>
        <taxon>Helicina</taxon>
        <taxon>Helicoidea</taxon>
        <taxon>Geomitridae</taxon>
        <taxon>Candidula</taxon>
    </lineage>
</organism>
<feature type="compositionally biased region" description="Polar residues" evidence="2">
    <location>
        <begin position="790"/>
        <end position="799"/>
    </location>
</feature>
<feature type="compositionally biased region" description="Low complexity" evidence="2">
    <location>
        <begin position="769"/>
        <end position="789"/>
    </location>
</feature>
<name>A0A8S3YZS2_9EUPU</name>
<evidence type="ECO:0000256" key="2">
    <source>
        <dbReference type="SAM" id="MobiDB-lite"/>
    </source>
</evidence>
<reference evidence="3" key="1">
    <citation type="submission" date="2021-04" db="EMBL/GenBank/DDBJ databases">
        <authorList>
            <consortium name="Molecular Ecology Group"/>
        </authorList>
    </citation>
    <scope>NUCLEOTIDE SEQUENCE</scope>
</reference>
<feature type="coiled-coil region" evidence="1">
    <location>
        <begin position="13"/>
        <end position="125"/>
    </location>
</feature>
<dbReference type="EMBL" id="CAJHNH020000990">
    <property type="protein sequence ID" value="CAG5120912.1"/>
    <property type="molecule type" value="Genomic_DNA"/>
</dbReference>
<protein>
    <submittedName>
        <fullName evidence="3">Uncharacterized protein</fullName>
    </submittedName>
</protein>
<feature type="region of interest" description="Disordered" evidence="2">
    <location>
        <begin position="930"/>
        <end position="997"/>
    </location>
</feature>
<feature type="compositionally biased region" description="Polar residues" evidence="2">
    <location>
        <begin position="939"/>
        <end position="962"/>
    </location>
</feature>
<evidence type="ECO:0000256" key="1">
    <source>
        <dbReference type="SAM" id="Coils"/>
    </source>
</evidence>
<keyword evidence="1" id="KW-0175">Coiled coil</keyword>
<accession>A0A8S3YZS2</accession>
<sequence>MAKQGNSEEWKKLAKFQEELAKQEENVESKIERLCMLEEEKEQFEEEKGIFYREKECLREAERDLKRAKETFRQEKFKACQELEQDGESDIIKRKQMLKEEEERLHEQREHLRKLQEKFHQEKEAFSQRKSEDQAREILIVDQEALTREMINEKTAFLQQEHARLLREQEILERKNIDLHEEHEQLNKDLDEREAMHQKEKEVFQHEKETLEEQIAVFQEEQTVFQKEQKSFKERSVAFEQKQERLEKEEEIIAQNIILVQTQEERLQTEKEMLEKTIAAFQKEQEDFQTKVHIFEKNNGAFQEMQGRLHKELEIFEKERMTLQSEKEKFQKEKELEKKCILFQEDQRRLQIEKSALEDAVSGLQEQHSRCQEDMNIFQDDKLRQEKHERHSHDKESQGTEQTATDPQTSAATDPDLSAATDPDLSAATDPQMSAVTDPQMSAEELMLVLERVEDDLDDAYEKIDRLENLITRGKAVLAEKTEAAKEANDKVKDLEEAVDALKSNVETLNAHLEAKSDECEKLKKMQDSYRTTLRELEGLKKELEATRIGRKKDRECYQETIRDFKLKLRDKQNADTSFVDQRIPQREYAPSVDQLRTIIMFENASKFLELKNLRQEVQEQKGKISDLEKDASQLQAEIKKVQLLLENESIKSEVMKSTANQAILARHKVEEELGQLRKQLGKGSKNCLEETPDEIKKLPEKDQLIDQLSKSLDRRNIRLNAMVLKIEQFIEENHGLQKLVAQHQQQVADLLKENSELKASVERLETHQQTVKQQQSQTSNVSTQTESNHLTQQPQATPAVSAPNYIPGGVVESFVIAVKDREILDFKRKLEKQTAKITDLEKDKSQLQTELQKLQLIFDSKTRKSTASQTVLDKRRDDEELVMQNIQPRKEARQSTEVTPVEVTDMLRNQQEGKPQSFDQLMESVHGRYRNVEKPRRSLQTISVAEPQNESTSFSRWNAIQENEKKLKDKQAQTGNLSENSQLKKSDENTNPTSQM</sequence>
<keyword evidence="4" id="KW-1185">Reference proteome</keyword>
<evidence type="ECO:0000313" key="3">
    <source>
        <dbReference type="EMBL" id="CAG5120912.1"/>
    </source>
</evidence>
<feature type="region of interest" description="Disordered" evidence="2">
    <location>
        <begin position="359"/>
        <end position="432"/>
    </location>
</feature>
<feature type="coiled-coil region" evidence="1">
    <location>
        <begin position="443"/>
        <end position="547"/>
    </location>
</feature>
<proteinExistence type="predicted"/>
<feature type="compositionally biased region" description="Basic and acidic residues" evidence="2">
    <location>
        <begin position="963"/>
        <end position="972"/>
    </location>
</feature>
<feature type="coiled-coil region" evidence="1">
    <location>
        <begin position="824"/>
        <end position="858"/>
    </location>
</feature>
<gene>
    <name evidence="3" type="ORF">CUNI_LOCUS6470</name>
</gene>
<dbReference type="AlphaFoldDB" id="A0A8S3YZS2"/>
<feature type="compositionally biased region" description="Polar residues" evidence="2">
    <location>
        <begin position="973"/>
        <end position="982"/>
    </location>
</feature>
<feature type="coiled-coil region" evidence="1">
    <location>
        <begin position="155"/>
        <end position="228"/>
    </location>
</feature>
<feature type="region of interest" description="Disordered" evidence="2">
    <location>
        <begin position="767"/>
        <end position="801"/>
    </location>
</feature>
<feature type="compositionally biased region" description="Polar residues" evidence="2">
    <location>
        <begin position="399"/>
        <end position="412"/>
    </location>
</feature>
<comment type="caution">
    <text evidence="3">The sequence shown here is derived from an EMBL/GenBank/DDBJ whole genome shotgun (WGS) entry which is preliminary data.</text>
</comment>
<feature type="compositionally biased region" description="Basic and acidic residues" evidence="2">
    <location>
        <begin position="367"/>
        <end position="398"/>
    </location>
</feature>